<protein>
    <submittedName>
        <fullName evidence="1">Uncharacterized protein</fullName>
    </submittedName>
</protein>
<proteinExistence type="predicted"/>
<comment type="caution">
    <text evidence="1">The sequence shown here is derived from an EMBL/GenBank/DDBJ whole genome shotgun (WGS) entry which is preliminary data.</text>
</comment>
<reference evidence="1" key="1">
    <citation type="submission" date="2020-08" db="EMBL/GenBank/DDBJ databases">
        <title>Genome sequencing and assembly of the red palm weevil Rhynchophorus ferrugineus.</title>
        <authorList>
            <person name="Dias G.B."/>
            <person name="Bergman C.M."/>
            <person name="Manee M."/>
        </authorList>
    </citation>
    <scope>NUCLEOTIDE SEQUENCE</scope>
    <source>
        <strain evidence="1">AA-2017</strain>
        <tissue evidence="1">Whole larva</tissue>
    </source>
</reference>
<evidence type="ECO:0000313" key="2">
    <source>
        <dbReference type="Proteomes" id="UP000625711"/>
    </source>
</evidence>
<accession>A0A834IU96</accession>
<evidence type="ECO:0000313" key="1">
    <source>
        <dbReference type="EMBL" id="KAF7286504.1"/>
    </source>
</evidence>
<name>A0A834IU96_RHYFE</name>
<dbReference type="AlphaFoldDB" id="A0A834IU96"/>
<sequence length="90" mass="10182">MQLLDLKTRNGNELQKLSNNDNNRWIVKRDYVRKETCFPPNEFIIMEVAIGQCAESARLAGEGEDCNTGLDMVGLKLKVHSTEQILSEAE</sequence>
<dbReference type="Proteomes" id="UP000625711">
    <property type="component" value="Unassembled WGS sequence"/>
</dbReference>
<gene>
    <name evidence="1" type="ORF">GWI33_005140</name>
</gene>
<keyword evidence="2" id="KW-1185">Reference proteome</keyword>
<dbReference type="EMBL" id="JAACXV010000025">
    <property type="protein sequence ID" value="KAF7286504.1"/>
    <property type="molecule type" value="Genomic_DNA"/>
</dbReference>
<organism evidence="1 2">
    <name type="scientific">Rhynchophorus ferrugineus</name>
    <name type="common">Red palm weevil</name>
    <name type="synonym">Curculio ferrugineus</name>
    <dbReference type="NCBI Taxonomy" id="354439"/>
    <lineage>
        <taxon>Eukaryota</taxon>
        <taxon>Metazoa</taxon>
        <taxon>Ecdysozoa</taxon>
        <taxon>Arthropoda</taxon>
        <taxon>Hexapoda</taxon>
        <taxon>Insecta</taxon>
        <taxon>Pterygota</taxon>
        <taxon>Neoptera</taxon>
        <taxon>Endopterygota</taxon>
        <taxon>Coleoptera</taxon>
        <taxon>Polyphaga</taxon>
        <taxon>Cucujiformia</taxon>
        <taxon>Curculionidae</taxon>
        <taxon>Dryophthorinae</taxon>
        <taxon>Rhynchophorus</taxon>
    </lineage>
</organism>